<name>A0A5B7SVZ9_9FLAO</name>
<accession>A0A5B7SVZ9</accession>
<protein>
    <submittedName>
        <fullName evidence="1">DUF4242 domain-containing protein</fullName>
    </submittedName>
</protein>
<dbReference type="AlphaFoldDB" id="A0A5B7SVZ9"/>
<dbReference type="Pfam" id="PF14026">
    <property type="entry name" value="SCO4226-like"/>
    <property type="match status" value="1"/>
</dbReference>
<dbReference type="Gene3D" id="3.30.70.3090">
    <property type="entry name" value="ORF SCO4226, nickel-binding ferredoxin-like monomer"/>
    <property type="match status" value="1"/>
</dbReference>
<reference evidence="1 2" key="1">
    <citation type="submission" date="2019-05" db="EMBL/GenBank/DDBJ databases">
        <title>Genome sequencing of F202Z8.</title>
        <authorList>
            <person name="Kwon Y.M."/>
        </authorList>
    </citation>
    <scope>NUCLEOTIDE SEQUENCE [LARGE SCALE GENOMIC DNA]</scope>
    <source>
        <strain evidence="1 2">F202Z8</strain>
    </source>
</reference>
<dbReference type="KEGG" id="asag:FGM00_14250"/>
<proteinExistence type="predicted"/>
<dbReference type="InterPro" id="IPR025336">
    <property type="entry name" value="SCO4226-like"/>
</dbReference>
<dbReference type="EMBL" id="CP040710">
    <property type="protein sequence ID" value="QCX02382.1"/>
    <property type="molecule type" value="Genomic_DNA"/>
</dbReference>
<dbReference type="OrthoDB" id="9800027at2"/>
<evidence type="ECO:0000313" key="1">
    <source>
        <dbReference type="EMBL" id="QCX02382.1"/>
    </source>
</evidence>
<sequence>MESTALKTYLIERDIPNAGQLSQEQLAGIAQKSNAVVAEMGKGLEWVHSYVTENKVYCVYKAENEEALKEHAEKGGFPANSITELATIINPATAKN</sequence>
<organism evidence="1 2">
    <name type="scientific">Aggregatimonas sangjinii</name>
    <dbReference type="NCBI Taxonomy" id="2583587"/>
    <lineage>
        <taxon>Bacteria</taxon>
        <taxon>Pseudomonadati</taxon>
        <taxon>Bacteroidota</taxon>
        <taxon>Flavobacteriia</taxon>
        <taxon>Flavobacteriales</taxon>
        <taxon>Flavobacteriaceae</taxon>
        <taxon>Aggregatimonas</taxon>
    </lineage>
</organism>
<gene>
    <name evidence="1" type="ORF">FGM00_14250</name>
</gene>
<dbReference type="Proteomes" id="UP000310017">
    <property type="component" value="Chromosome"/>
</dbReference>
<keyword evidence="2" id="KW-1185">Reference proteome</keyword>
<evidence type="ECO:0000313" key="2">
    <source>
        <dbReference type="Proteomes" id="UP000310017"/>
    </source>
</evidence>
<dbReference type="InterPro" id="IPR042557">
    <property type="entry name" value="SCO4226"/>
</dbReference>